<dbReference type="GO" id="GO:0005886">
    <property type="term" value="C:plasma membrane"/>
    <property type="evidence" value="ECO:0007669"/>
    <property type="project" value="UniProtKB-SubCell"/>
</dbReference>
<comment type="subcellular location">
    <subcellularLocation>
        <location evidence="1">Cell membrane</location>
        <topology evidence="1">Single-pass type I membrane protein</topology>
    </subcellularLocation>
</comment>
<dbReference type="EC" id="2.7.10.1" evidence="2"/>
<keyword evidence="6 19" id="KW-0812">Transmembrane</keyword>
<evidence type="ECO:0000259" key="22">
    <source>
        <dbReference type="PROSITE" id="PS50105"/>
    </source>
</evidence>
<dbReference type="PROSITE" id="PS50105">
    <property type="entry name" value="SAM_DOMAIN"/>
    <property type="match status" value="1"/>
</dbReference>
<evidence type="ECO:0000256" key="10">
    <source>
        <dbReference type="ARBA" id="ARBA00022777"/>
    </source>
</evidence>
<dbReference type="InterPro" id="IPR036116">
    <property type="entry name" value="FN3_sf"/>
</dbReference>
<evidence type="ECO:0000256" key="13">
    <source>
        <dbReference type="ARBA" id="ARBA00023136"/>
    </source>
</evidence>
<proteinExistence type="predicted"/>
<accession>A0A8B9LVU6</accession>
<organism evidence="25 26">
    <name type="scientific">Astyanax mexicanus</name>
    <name type="common">Blind cave fish</name>
    <name type="synonym">Astyanax fasciatus mexicanus</name>
    <dbReference type="NCBI Taxonomy" id="7994"/>
    <lineage>
        <taxon>Eukaryota</taxon>
        <taxon>Metazoa</taxon>
        <taxon>Chordata</taxon>
        <taxon>Craniata</taxon>
        <taxon>Vertebrata</taxon>
        <taxon>Euteleostomi</taxon>
        <taxon>Actinopterygii</taxon>
        <taxon>Neopterygii</taxon>
        <taxon>Teleostei</taxon>
        <taxon>Ostariophysi</taxon>
        <taxon>Characiformes</taxon>
        <taxon>Characoidei</taxon>
        <taxon>Acestrorhamphidae</taxon>
        <taxon>Acestrorhamphinae</taxon>
        <taxon>Astyanax</taxon>
    </lineage>
</organism>
<dbReference type="PRINTS" id="PR00014">
    <property type="entry name" value="FNTYPEIII"/>
</dbReference>
<dbReference type="Pfam" id="PF01404">
    <property type="entry name" value="Ephrin_lbd"/>
    <property type="match status" value="1"/>
</dbReference>
<feature type="domain" description="SAM" evidence="22">
    <location>
        <begin position="798"/>
        <end position="862"/>
    </location>
</feature>
<dbReference type="Ensembl" id="ENSAMXT00005061514.1">
    <property type="protein sequence ID" value="ENSAMXP00005056932.1"/>
    <property type="gene ID" value="ENSAMXG00005025220.1"/>
</dbReference>
<dbReference type="Pfam" id="PF14575">
    <property type="entry name" value="EphA2_TM"/>
    <property type="match status" value="1"/>
</dbReference>
<dbReference type="InterPro" id="IPR011009">
    <property type="entry name" value="Kinase-like_dom_sf"/>
</dbReference>
<dbReference type="SMART" id="SM00615">
    <property type="entry name" value="EPH_lbd"/>
    <property type="match status" value="1"/>
</dbReference>
<feature type="binding site" evidence="18">
    <location>
        <position position="540"/>
    </location>
    <ligand>
        <name>ATP</name>
        <dbReference type="ChEBI" id="CHEBI:30616"/>
    </ligand>
</feature>
<dbReference type="CDD" id="cd00063">
    <property type="entry name" value="FN3"/>
    <property type="match status" value="1"/>
</dbReference>
<keyword evidence="12 19" id="KW-1133">Transmembrane helix</keyword>
<dbReference type="SMART" id="SM00060">
    <property type="entry name" value="FN3"/>
    <property type="match status" value="1"/>
</dbReference>
<evidence type="ECO:0000256" key="12">
    <source>
        <dbReference type="ARBA" id="ARBA00022989"/>
    </source>
</evidence>
<evidence type="ECO:0000256" key="19">
    <source>
        <dbReference type="SAM" id="Phobius"/>
    </source>
</evidence>
<evidence type="ECO:0000259" key="24">
    <source>
        <dbReference type="PROSITE" id="PS51550"/>
    </source>
</evidence>
<dbReference type="GO" id="GO:0005524">
    <property type="term" value="F:ATP binding"/>
    <property type="evidence" value="ECO:0007669"/>
    <property type="project" value="UniProtKB-UniRule"/>
</dbReference>
<dbReference type="SUPFAM" id="SSF47769">
    <property type="entry name" value="SAM/Pointed domain"/>
    <property type="match status" value="1"/>
</dbReference>
<keyword evidence="10" id="KW-0418">Kinase</keyword>
<evidence type="ECO:0000256" key="5">
    <source>
        <dbReference type="ARBA" id="ARBA00022679"/>
    </source>
</evidence>
<dbReference type="Pfam" id="PF00041">
    <property type="entry name" value="fn3"/>
    <property type="match status" value="1"/>
</dbReference>
<dbReference type="InterPro" id="IPR027936">
    <property type="entry name" value="Eph_TM"/>
</dbReference>
<evidence type="ECO:0000256" key="18">
    <source>
        <dbReference type="PROSITE-ProRule" id="PRU10141"/>
    </source>
</evidence>
<dbReference type="SUPFAM" id="SSF49785">
    <property type="entry name" value="Galactose-binding domain-like"/>
    <property type="match status" value="1"/>
</dbReference>
<evidence type="ECO:0000256" key="9">
    <source>
        <dbReference type="ARBA" id="ARBA00022741"/>
    </source>
</evidence>
<protein>
    <recommendedName>
        <fullName evidence="2">receptor protein-tyrosine kinase</fullName>
        <ecNumber evidence="2">2.7.10.1</ecNumber>
    </recommendedName>
</protein>
<evidence type="ECO:0000256" key="16">
    <source>
        <dbReference type="ARBA" id="ARBA00023180"/>
    </source>
</evidence>
<dbReference type="PROSITE" id="PS51550">
    <property type="entry name" value="EPH_LBD"/>
    <property type="match status" value="1"/>
</dbReference>
<dbReference type="Proteomes" id="UP000694621">
    <property type="component" value="Unplaced"/>
</dbReference>
<dbReference type="SMART" id="SM00454">
    <property type="entry name" value="SAM"/>
    <property type="match status" value="1"/>
</dbReference>
<dbReference type="InterPro" id="IPR000719">
    <property type="entry name" value="Prot_kinase_dom"/>
</dbReference>
<dbReference type="GO" id="GO:0005005">
    <property type="term" value="F:transmembrane-ephrin receptor activity"/>
    <property type="evidence" value="ECO:0007669"/>
    <property type="project" value="TreeGrafter"/>
</dbReference>
<evidence type="ECO:0000313" key="25">
    <source>
        <dbReference type="Ensembl" id="ENSAMXP00005056932.1"/>
    </source>
</evidence>
<evidence type="ECO:0000256" key="20">
    <source>
        <dbReference type="SAM" id="SignalP"/>
    </source>
</evidence>
<evidence type="ECO:0000256" key="8">
    <source>
        <dbReference type="ARBA" id="ARBA00022737"/>
    </source>
</evidence>
<keyword evidence="7 20" id="KW-0732">Signal</keyword>
<dbReference type="PRINTS" id="PR00109">
    <property type="entry name" value="TYRKINASE"/>
</dbReference>
<dbReference type="AlphaFoldDB" id="A0A8B9LVU6"/>
<evidence type="ECO:0000313" key="26">
    <source>
        <dbReference type="Proteomes" id="UP000694621"/>
    </source>
</evidence>
<keyword evidence="11 18" id="KW-0067">ATP-binding</keyword>
<dbReference type="Pfam" id="PF07699">
    <property type="entry name" value="Ephrin_rec_like"/>
    <property type="match status" value="1"/>
</dbReference>
<dbReference type="Gene3D" id="3.30.200.20">
    <property type="entry name" value="Phosphorylase Kinase, domain 1"/>
    <property type="match status" value="1"/>
</dbReference>
<dbReference type="PROSITE" id="PS00791">
    <property type="entry name" value="RECEPTOR_TYR_KIN_V_2"/>
    <property type="match status" value="1"/>
</dbReference>
<dbReference type="InterPro" id="IPR001245">
    <property type="entry name" value="Ser-Thr/Tyr_kinase_cat_dom"/>
</dbReference>
<dbReference type="InterPro" id="IPR001426">
    <property type="entry name" value="Tyr_kinase_rcpt_V_CS"/>
</dbReference>
<keyword evidence="8" id="KW-0677">Repeat</keyword>
<dbReference type="GO" id="GO:0007411">
    <property type="term" value="P:axon guidance"/>
    <property type="evidence" value="ECO:0007669"/>
    <property type="project" value="TreeGrafter"/>
</dbReference>
<dbReference type="SMART" id="SM01411">
    <property type="entry name" value="Ephrin_rec_like"/>
    <property type="match status" value="1"/>
</dbReference>
<dbReference type="FunFam" id="2.60.120.260:FF:000001">
    <property type="entry name" value="Ephrin type-A receptor 7"/>
    <property type="match status" value="1"/>
</dbReference>
<dbReference type="CDD" id="cd05066">
    <property type="entry name" value="PTKc_EphR_A"/>
    <property type="match status" value="1"/>
</dbReference>
<keyword evidence="14" id="KW-0829">Tyrosine-protein kinase</keyword>
<evidence type="ECO:0000256" key="1">
    <source>
        <dbReference type="ARBA" id="ARBA00004251"/>
    </source>
</evidence>
<dbReference type="InterPro" id="IPR008979">
    <property type="entry name" value="Galactose-bd-like_sf"/>
</dbReference>
<dbReference type="Pfam" id="PF25599">
    <property type="entry name" value="Ephrin_CRD"/>
    <property type="match status" value="1"/>
</dbReference>
<dbReference type="PROSITE" id="PS00109">
    <property type="entry name" value="PROTEIN_KINASE_TYR"/>
    <property type="match status" value="1"/>
</dbReference>
<dbReference type="InterPro" id="IPR013761">
    <property type="entry name" value="SAM/pointed_sf"/>
</dbReference>
<dbReference type="InterPro" id="IPR020635">
    <property type="entry name" value="Tyr_kinase_cat_dom"/>
</dbReference>
<sequence>MDCSALILSLCLCSLFFRADFSIYPSNEVNLLDSKASQGELGWISYPSHGWEEISGVDEHYTPIRTFQVCNVMEYSQNNWLRTNWIPRNSAQKIYVELKFTLRDCNSIPLVLGTCKETFNLHYLETDEDQGSKFREHQFSKIDTIAADESFTQMDLGDRILKLNTEVREVGPVSKKGFYLAFQDVGACVALVSVRVYFKKCPFTVRNLAMFPDTVPMDTQSLVEVRGSCVNNSKEEDTPKMYCSTEGEWLVPIGRCLCNIGYEDRGVTCQACRPGFYKASSGNVKCFKCPPHSYTHQEGAVHCSCEKNYFRSEGDPVSMACTPPSPVTVIKKDRTSRNSISLSWLEPERPNGIILDYEVKYYEKQEQETSYTILRSKGTNVTLNGLKPDTSYLLQIRARTAAGYGSSSRKFEFETSPDSFSISSENSQVVLIAISSAVAIILLTVVLYIVIGRFCGYSKSKHPDEKRLHFGNGHLRLPGIRTYVDPHTYEDPSQAVHEFAKELDASCIAIDKVVGAGEFGEVCSGRLKLPSKKEICVAIKTLKAGYTEKQRRDFLSEASIMGQFDHPNIIRLEGVVTRSKPVMIVTEYMENGSLDSFLRKHDAQFTVIQLVGMLRGIASGMKYLSDMGYVHRDLAARNILVNSNLVCKVSDFGLSRVLEDDPEAAYTTRGGKIPIRWTAPEAIAYRKFTSASDVWSYGIVLWEVMSYGERPYWEMSNQDVIKAVDEGYRLPPPMDCPAALYQLMLDCWQKDRNNRPKFEQIVSILDKLIRNPSSLKITANTASRPVNLLLDRNSTDMTSFGTMGDWLETVRTLPCKEAFSGVSYSSCDTLPKTSAEDFKKVGVTIVGPQKKIVSSIKALETHTKNGPVPV</sequence>
<dbReference type="PANTHER" id="PTHR46877">
    <property type="entry name" value="EPH RECEPTOR A5"/>
    <property type="match status" value="1"/>
</dbReference>
<dbReference type="FunFam" id="2.60.40.10:FF:000045">
    <property type="entry name" value="Ephrin type-A receptor 5"/>
    <property type="match status" value="1"/>
</dbReference>
<keyword evidence="5" id="KW-0808">Transferase</keyword>
<evidence type="ECO:0000256" key="14">
    <source>
        <dbReference type="ARBA" id="ARBA00023137"/>
    </source>
</evidence>
<dbReference type="SUPFAM" id="SSF56112">
    <property type="entry name" value="Protein kinase-like (PK-like)"/>
    <property type="match status" value="1"/>
</dbReference>
<keyword evidence="16" id="KW-0325">Glycoprotein</keyword>
<evidence type="ECO:0000259" key="23">
    <source>
        <dbReference type="PROSITE" id="PS50853"/>
    </source>
</evidence>
<keyword evidence="3" id="KW-1003">Cell membrane</keyword>
<dbReference type="PROSITE" id="PS00790">
    <property type="entry name" value="RECEPTOR_TYR_KIN_V_1"/>
    <property type="match status" value="1"/>
</dbReference>
<reference evidence="25" key="1">
    <citation type="submission" date="2025-08" db="UniProtKB">
        <authorList>
            <consortium name="Ensembl"/>
        </authorList>
    </citation>
    <scope>IDENTIFICATION</scope>
</reference>
<dbReference type="PROSITE" id="PS50853">
    <property type="entry name" value="FN3"/>
    <property type="match status" value="1"/>
</dbReference>
<dbReference type="InterPro" id="IPR008266">
    <property type="entry name" value="Tyr_kinase_AS"/>
</dbReference>
<evidence type="ECO:0000259" key="21">
    <source>
        <dbReference type="PROSITE" id="PS50011"/>
    </source>
</evidence>
<feature type="domain" description="Fibronectin type-III" evidence="23">
    <location>
        <begin position="323"/>
        <end position="418"/>
    </location>
</feature>
<dbReference type="Gene3D" id="1.10.150.50">
    <property type="entry name" value="Transcription Factor, Ets-1"/>
    <property type="match status" value="1"/>
</dbReference>
<feature type="domain" description="Eph LBD" evidence="24">
    <location>
        <begin position="28"/>
        <end position="206"/>
    </location>
</feature>
<dbReference type="InterPro" id="IPR017441">
    <property type="entry name" value="Protein_kinase_ATP_BS"/>
</dbReference>
<feature type="domain" description="Protein kinase" evidence="21">
    <location>
        <begin position="508"/>
        <end position="769"/>
    </location>
</feature>
<dbReference type="InterPro" id="IPR001660">
    <property type="entry name" value="SAM"/>
</dbReference>
<dbReference type="SUPFAM" id="SSF49265">
    <property type="entry name" value="Fibronectin type III"/>
    <property type="match status" value="1"/>
</dbReference>
<dbReference type="InterPro" id="IPR001090">
    <property type="entry name" value="Ephrin_rcpt_lig-bd_dom"/>
</dbReference>
<dbReference type="SMART" id="SM00219">
    <property type="entry name" value="TyrKc"/>
    <property type="match status" value="1"/>
</dbReference>
<evidence type="ECO:0000256" key="4">
    <source>
        <dbReference type="ARBA" id="ARBA00022553"/>
    </source>
</evidence>
<dbReference type="InterPro" id="IPR034266">
    <property type="entry name" value="EphA3_rcpt_lig-bd"/>
</dbReference>
<dbReference type="Gene3D" id="1.10.510.10">
    <property type="entry name" value="Transferase(Phosphotransferase) domain 1"/>
    <property type="match status" value="1"/>
</dbReference>
<evidence type="ECO:0000256" key="15">
    <source>
        <dbReference type="ARBA" id="ARBA00023170"/>
    </source>
</evidence>
<evidence type="ECO:0000256" key="2">
    <source>
        <dbReference type="ARBA" id="ARBA00011902"/>
    </source>
</evidence>
<dbReference type="Gene3D" id="2.60.40.1770">
    <property type="entry name" value="ephrin a2 ectodomain"/>
    <property type="match status" value="1"/>
</dbReference>
<dbReference type="CDD" id="cd10481">
    <property type="entry name" value="EphR_LBD_A3"/>
    <property type="match status" value="1"/>
</dbReference>
<dbReference type="Gene3D" id="2.60.120.260">
    <property type="entry name" value="Galactose-binding domain-like"/>
    <property type="match status" value="1"/>
</dbReference>
<dbReference type="InterPro" id="IPR003961">
    <property type="entry name" value="FN3_dom"/>
</dbReference>
<dbReference type="PROSITE" id="PS50011">
    <property type="entry name" value="PROTEIN_KINASE_DOM"/>
    <property type="match status" value="1"/>
</dbReference>
<feature type="signal peptide" evidence="20">
    <location>
        <begin position="1"/>
        <end position="21"/>
    </location>
</feature>
<dbReference type="InterPro" id="IPR011641">
    <property type="entry name" value="Tyr-kin_ephrin_A/B_rcpt-like"/>
</dbReference>
<dbReference type="PROSITE" id="PS00107">
    <property type="entry name" value="PROTEIN_KINASE_ATP"/>
    <property type="match status" value="1"/>
</dbReference>
<evidence type="ECO:0000256" key="6">
    <source>
        <dbReference type="ARBA" id="ARBA00022692"/>
    </source>
</evidence>
<dbReference type="GO" id="GO:0030425">
    <property type="term" value="C:dendrite"/>
    <property type="evidence" value="ECO:0007669"/>
    <property type="project" value="TreeGrafter"/>
</dbReference>
<evidence type="ECO:0000256" key="11">
    <source>
        <dbReference type="ARBA" id="ARBA00022840"/>
    </source>
</evidence>
<dbReference type="FunFam" id="2.60.40.1770:FF:000001">
    <property type="entry name" value="Ephrin type-A receptor 5"/>
    <property type="match status" value="1"/>
</dbReference>
<dbReference type="Gene3D" id="2.10.50.10">
    <property type="entry name" value="Tumor Necrosis Factor Receptor, subunit A, domain 2"/>
    <property type="match status" value="1"/>
</dbReference>
<comment type="catalytic activity">
    <reaction evidence="17">
        <text>L-tyrosyl-[protein] + ATP = O-phospho-L-tyrosyl-[protein] + ADP + H(+)</text>
        <dbReference type="Rhea" id="RHEA:10596"/>
        <dbReference type="Rhea" id="RHEA-COMP:10136"/>
        <dbReference type="Rhea" id="RHEA-COMP:20101"/>
        <dbReference type="ChEBI" id="CHEBI:15378"/>
        <dbReference type="ChEBI" id="CHEBI:30616"/>
        <dbReference type="ChEBI" id="CHEBI:46858"/>
        <dbReference type="ChEBI" id="CHEBI:61978"/>
        <dbReference type="ChEBI" id="CHEBI:456216"/>
        <dbReference type="EC" id="2.7.10.1"/>
    </reaction>
</comment>
<dbReference type="FunFam" id="1.10.510.10:FF:000019">
    <property type="entry name" value="Ephrin type-A receptor 5"/>
    <property type="match status" value="1"/>
</dbReference>
<keyword evidence="13 19" id="KW-0472">Membrane</keyword>
<keyword evidence="9 18" id="KW-0547">Nucleotide-binding</keyword>
<feature type="transmembrane region" description="Helical" evidence="19">
    <location>
        <begin position="429"/>
        <end position="451"/>
    </location>
</feature>
<name>A0A8B9LVU6_ASTMX</name>
<dbReference type="PANTHER" id="PTHR46877:SF12">
    <property type="entry name" value="EPHRIN TYPE-A RECEPTOR 3"/>
    <property type="match status" value="1"/>
</dbReference>
<dbReference type="FunFam" id="2.10.50.10:FF:000001">
    <property type="entry name" value="Ephrin type-A receptor 5"/>
    <property type="match status" value="1"/>
</dbReference>
<keyword evidence="15" id="KW-0675">Receptor</keyword>
<feature type="chain" id="PRO_5034885246" description="receptor protein-tyrosine kinase" evidence="20">
    <location>
        <begin position="22"/>
        <end position="870"/>
    </location>
</feature>
<keyword evidence="4" id="KW-0597">Phosphoprotein</keyword>
<dbReference type="Pfam" id="PF07714">
    <property type="entry name" value="PK_Tyr_Ser-Thr"/>
    <property type="match status" value="1"/>
</dbReference>
<dbReference type="FunFam" id="3.30.200.20:FF:000001">
    <property type="entry name" value="Ephrin type-A receptor 5"/>
    <property type="match status" value="1"/>
</dbReference>
<dbReference type="InterPro" id="IPR050449">
    <property type="entry name" value="Ephrin_rcpt_TKs"/>
</dbReference>
<dbReference type="InterPro" id="IPR013783">
    <property type="entry name" value="Ig-like_fold"/>
</dbReference>
<dbReference type="Gene3D" id="2.60.40.10">
    <property type="entry name" value="Immunoglobulins"/>
    <property type="match status" value="1"/>
</dbReference>
<evidence type="ECO:0000256" key="17">
    <source>
        <dbReference type="ARBA" id="ARBA00051243"/>
    </source>
</evidence>
<dbReference type="SUPFAM" id="SSF57184">
    <property type="entry name" value="Growth factor receptor domain"/>
    <property type="match status" value="1"/>
</dbReference>
<dbReference type="InterPro" id="IPR009030">
    <property type="entry name" value="Growth_fac_rcpt_cys_sf"/>
</dbReference>
<evidence type="ECO:0000256" key="3">
    <source>
        <dbReference type="ARBA" id="ARBA00022475"/>
    </source>
</evidence>
<evidence type="ECO:0000256" key="7">
    <source>
        <dbReference type="ARBA" id="ARBA00022729"/>
    </source>
</evidence>
<dbReference type="Pfam" id="PF00536">
    <property type="entry name" value="SAM_1"/>
    <property type="match status" value="1"/>
</dbReference>